<dbReference type="Proteomes" id="UP000008144">
    <property type="component" value="Chromosome 12"/>
</dbReference>
<reference evidence="2" key="3">
    <citation type="submission" date="2025-08" db="UniProtKB">
        <authorList>
            <consortium name="Ensembl"/>
        </authorList>
    </citation>
    <scope>IDENTIFICATION</scope>
</reference>
<organism evidence="2 3">
    <name type="scientific">Ciona intestinalis</name>
    <name type="common">Transparent sea squirt</name>
    <name type="synonym">Ascidia intestinalis</name>
    <dbReference type="NCBI Taxonomy" id="7719"/>
    <lineage>
        <taxon>Eukaryota</taxon>
        <taxon>Metazoa</taxon>
        <taxon>Chordata</taxon>
        <taxon>Tunicata</taxon>
        <taxon>Ascidiacea</taxon>
        <taxon>Phlebobranchia</taxon>
        <taxon>Cionidae</taxon>
        <taxon>Ciona</taxon>
    </lineage>
</organism>
<sequence>MSFCGNNICNDIYGEVSYCCGFLNDQCCYKNETSEWYSMWYIWVGIVSFLILLSLCFRCWRQQQQIQLQNTVLRNEVIVTQTDNYHQPLVNPAAEIDAPPSYDQVQRSPANQYPCYNTVTQSQVTIDPLPPRYQQ</sequence>
<dbReference type="GeneID" id="100183861"/>
<dbReference type="AlphaFoldDB" id="H2XWD1"/>
<gene>
    <name evidence="2" type="primary">LOC100183861</name>
</gene>
<dbReference type="EMBL" id="EAAA01001026">
    <property type="status" value="NOT_ANNOTATED_CDS"/>
    <property type="molecule type" value="Genomic_DNA"/>
</dbReference>
<reference evidence="2" key="2">
    <citation type="journal article" date="2008" name="Genome Biol.">
        <title>Improved genome assembly and evidence-based global gene model set for the chordate Ciona intestinalis: new insight into intron and operon populations.</title>
        <authorList>
            <person name="Satou Y."/>
            <person name="Mineta K."/>
            <person name="Ogasawara M."/>
            <person name="Sasakura Y."/>
            <person name="Shoguchi E."/>
            <person name="Ueno K."/>
            <person name="Yamada L."/>
            <person name="Matsumoto J."/>
            <person name="Wasserscheid J."/>
            <person name="Dewar K."/>
            <person name="Wiley G.B."/>
            <person name="Macmil S.L."/>
            <person name="Roe B.A."/>
            <person name="Zeller R.W."/>
            <person name="Hastings K.E."/>
            <person name="Lemaire P."/>
            <person name="Lindquist E."/>
            <person name="Endo T."/>
            <person name="Hotta K."/>
            <person name="Inaba K."/>
        </authorList>
    </citation>
    <scope>NUCLEOTIDE SEQUENCE [LARGE SCALE GENOMIC DNA]</scope>
    <source>
        <strain evidence="2">wild type</strain>
    </source>
</reference>
<evidence type="ECO:0000313" key="2">
    <source>
        <dbReference type="Ensembl" id="ENSCINP00000033965.1"/>
    </source>
</evidence>
<accession>A0A1W2WDM8</accession>
<feature type="transmembrane region" description="Helical" evidence="1">
    <location>
        <begin position="40"/>
        <end position="60"/>
    </location>
</feature>
<evidence type="ECO:0000313" key="3">
    <source>
        <dbReference type="Proteomes" id="UP000008144"/>
    </source>
</evidence>
<keyword evidence="1" id="KW-1133">Transmembrane helix</keyword>
<keyword evidence="1" id="KW-0812">Transmembrane</keyword>
<reference evidence="2" key="4">
    <citation type="submission" date="2025-09" db="UniProtKB">
        <authorList>
            <consortium name="Ensembl"/>
        </authorList>
    </citation>
    <scope>IDENTIFICATION</scope>
</reference>
<reference evidence="3" key="1">
    <citation type="journal article" date="2002" name="Science">
        <title>The draft genome of Ciona intestinalis: insights into chordate and vertebrate origins.</title>
        <authorList>
            <person name="Dehal P."/>
            <person name="Satou Y."/>
            <person name="Campbell R.K."/>
            <person name="Chapman J."/>
            <person name="Degnan B."/>
            <person name="De Tomaso A."/>
            <person name="Davidson B."/>
            <person name="Di Gregorio A."/>
            <person name="Gelpke M."/>
            <person name="Goodstein D.M."/>
            <person name="Harafuji N."/>
            <person name="Hastings K.E."/>
            <person name="Ho I."/>
            <person name="Hotta K."/>
            <person name="Huang W."/>
            <person name="Kawashima T."/>
            <person name="Lemaire P."/>
            <person name="Martinez D."/>
            <person name="Meinertzhagen I.A."/>
            <person name="Necula S."/>
            <person name="Nonaka M."/>
            <person name="Putnam N."/>
            <person name="Rash S."/>
            <person name="Saiga H."/>
            <person name="Satake M."/>
            <person name="Terry A."/>
            <person name="Yamada L."/>
            <person name="Wang H.G."/>
            <person name="Awazu S."/>
            <person name="Azumi K."/>
            <person name="Boore J."/>
            <person name="Branno M."/>
            <person name="Chin-Bow S."/>
            <person name="DeSantis R."/>
            <person name="Doyle S."/>
            <person name="Francino P."/>
            <person name="Keys D.N."/>
            <person name="Haga S."/>
            <person name="Hayashi H."/>
            <person name="Hino K."/>
            <person name="Imai K.S."/>
            <person name="Inaba K."/>
            <person name="Kano S."/>
            <person name="Kobayashi K."/>
            <person name="Kobayashi M."/>
            <person name="Lee B.I."/>
            <person name="Makabe K.W."/>
            <person name="Manohar C."/>
            <person name="Matassi G."/>
            <person name="Medina M."/>
            <person name="Mochizuki Y."/>
            <person name="Mount S."/>
            <person name="Morishita T."/>
            <person name="Miura S."/>
            <person name="Nakayama A."/>
            <person name="Nishizaka S."/>
            <person name="Nomoto H."/>
            <person name="Ohta F."/>
            <person name="Oishi K."/>
            <person name="Rigoutsos I."/>
            <person name="Sano M."/>
            <person name="Sasaki A."/>
            <person name="Sasakura Y."/>
            <person name="Shoguchi E."/>
            <person name="Shin-i T."/>
            <person name="Spagnuolo A."/>
            <person name="Stainier D."/>
            <person name="Suzuki M.M."/>
            <person name="Tassy O."/>
            <person name="Takatori N."/>
            <person name="Tokuoka M."/>
            <person name="Yagi K."/>
            <person name="Yoshizaki F."/>
            <person name="Wada S."/>
            <person name="Zhang C."/>
            <person name="Hyatt P.D."/>
            <person name="Larimer F."/>
            <person name="Detter C."/>
            <person name="Doggett N."/>
            <person name="Glavina T."/>
            <person name="Hawkins T."/>
            <person name="Richardson P."/>
            <person name="Lucas S."/>
            <person name="Kohara Y."/>
            <person name="Levine M."/>
            <person name="Satoh N."/>
            <person name="Rokhsar D.S."/>
        </authorList>
    </citation>
    <scope>NUCLEOTIDE SEQUENCE [LARGE SCALE GENOMIC DNA]</scope>
</reference>
<proteinExistence type="predicted"/>
<dbReference type="OMA" id="CCGENIY"/>
<dbReference type="KEGG" id="cin:100183861"/>
<dbReference type="InParanoid" id="H2XWD1"/>
<evidence type="ECO:0000256" key="1">
    <source>
        <dbReference type="SAM" id="Phobius"/>
    </source>
</evidence>
<keyword evidence="3" id="KW-1185">Reference proteome</keyword>
<dbReference type="HOGENOM" id="CLU_1885008_0_0_1"/>
<dbReference type="InterPro" id="IPR021684">
    <property type="entry name" value="WBP1-like"/>
</dbReference>
<dbReference type="RefSeq" id="XP_002127288.1">
    <property type="nucleotide sequence ID" value="XM_002127252.4"/>
</dbReference>
<name>H2XWD1_CIOIN</name>
<keyword evidence="1" id="KW-0472">Membrane</keyword>
<protein>
    <submittedName>
        <fullName evidence="2">Uncharacterized LOC100183861</fullName>
    </submittedName>
</protein>
<accession>H2XWD1</accession>
<dbReference type="Ensembl" id="ENSCINT00000030737.1">
    <property type="protein sequence ID" value="ENSCINP00000033965.1"/>
    <property type="gene ID" value="ENSCING00000022768.1"/>
</dbReference>
<dbReference type="Pfam" id="PF11669">
    <property type="entry name" value="WBP-1"/>
    <property type="match status" value="1"/>
</dbReference>